<gene>
    <name evidence="1" type="ordered locus">Lxx24450</name>
</gene>
<accession>Q6AC22</accession>
<keyword evidence="2" id="KW-1185">Reference proteome</keyword>
<reference evidence="1 2" key="1">
    <citation type="journal article" date="2004" name="Mol. Plant Microbe Interact.">
        <title>The genome sequence of the Gram-positive sugarcane pathogen Leifsonia xyli subsp. xyli.</title>
        <authorList>
            <person name="Monteiro-Vitorello C.B."/>
            <person name="Camargo L.E.A."/>
            <person name="Van Sluys M.A."/>
            <person name="Kitajima J.P."/>
            <person name="Truffi D."/>
            <person name="do Amaral A.M."/>
            <person name="Harakava R."/>
            <person name="de Oliveira J.C.F."/>
            <person name="Wood D."/>
            <person name="de Oliveira M.C."/>
            <person name="Miyaki C.Y."/>
            <person name="Takita M.A."/>
            <person name="da Silva A.C.R."/>
            <person name="Furlan L.R."/>
            <person name="Carraro D.M."/>
            <person name="Camarotte G."/>
            <person name="Almeida N.F. Jr."/>
            <person name="Carrer H."/>
            <person name="Coutinho L.L."/>
            <person name="El-Dorry H.A."/>
            <person name="Ferro M.I.T."/>
            <person name="Gagliardi P.R."/>
            <person name="Giglioti E."/>
            <person name="Goldman M.H.S."/>
            <person name="Goldman G.H."/>
            <person name="Kimura E.T."/>
            <person name="Ferro E.S."/>
            <person name="Kuramae E.E."/>
            <person name="Lemos E.G.M."/>
            <person name="Lemos M.V.F."/>
            <person name="Mauro S.M.Z."/>
            <person name="Machado M.A."/>
            <person name="Marino C.L."/>
            <person name="Menck C.F."/>
            <person name="Nunes L.R."/>
            <person name="Oliveira R.C."/>
            <person name="Pereira G.G."/>
            <person name="Siqueira W."/>
            <person name="de Souza A.A."/>
            <person name="Tsai S.M."/>
            <person name="Zanca A.S."/>
            <person name="Simpson A.J.G."/>
            <person name="Brumbley S.M."/>
            <person name="Setubal J.C."/>
        </authorList>
    </citation>
    <scope>NUCLEOTIDE SEQUENCE [LARGE SCALE GENOMIC DNA]</scope>
    <source>
        <strain evidence="1 2">CTCB07</strain>
    </source>
</reference>
<name>Q6AC22_LEIXX</name>
<dbReference type="KEGG" id="lxx:Lxx24450"/>
<protein>
    <submittedName>
        <fullName evidence="1">Uncharacterized protein</fullName>
    </submittedName>
</protein>
<dbReference type="Proteomes" id="UP000001306">
    <property type="component" value="Chromosome"/>
</dbReference>
<evidence type="ECO:0000313" key="1">
    <source>
        <dbReference type="EMBL" id="AAT90070.1"/>
    </source>
</evidence>
<dbReference type="RefSeq" id="WP_011187049.1">
    <property type="nucleotide sequence ID" value="NC_006087.1"/>
</dbReference>
<sequence>MTRRGRPVAGPVMSQVSMFDGEYASVLIPSNRIEESTRDPCRYGAPGRSCGHSIGM</sequence>
<dbReference type="HOGENOM" id="CLU_3008800_0_0_11"/>
<organism evidence="1 2">
    <name type="scientific">Leifsonia xyli subsp. xyli (strain CTCB07)</name>
    <dbReference type="NCBI Taxonomy" id="281090"/>
    <lineage>
        <taxon>Bacteria</taxon>
        <taxon>Bacillati</taxon>
        <taxon>Actinomycetota</taxon>
        <taxon>Actinomycetes</taxon>
        <taxon>Micrococcales</taxon>
        <taxon>Microbacteriaceae</taxon>
        <taxon>Leifsonia</taxon>
    </lineage>
</organism>
<proteinExistence type="predicted"/>
<evidence type="ECO:0000313" key="2">
    <source>
        <dbReference type="Proteomes" id="UP000001306"/>
    </source>
</evidence>
<dbReference type="AlphaFoldDB" id="Q6AC22"/>
<dbReference type="EMBL" id="AE016822">
    <property type="protein sequence ID" value="AAT90070.1"/>
    <property type="molecule type" value="Genomic_DNA"/>
</dbReference>